<proteinExistence type="predicted"/>
<dbReference type="PANTHER" id="PTHR47723:SF19">
    <property type="entry name" value="POLYNUCLEOTIDYL TRANSFERASE, RIBONUCLEASE H-LIKE SUPERFAMILY PROTEIN"/>
    <property type="match status" value="1"/>
</dbReference>
<dbReference type="InterPro" id="IPR053151">
    <property type="entry name" value="RNase_H-like"/>
</dbReference>
<keyword evidence="1" id="KW-0695">RNA-directed DNA polymerase</keyword>
<organism evidence="1 2">
    <name type="scientific">Trifolium medium</name>
    <dbReference type="NCBI Taxonomy" id="97028"/>
    <lineage>
        <taxon>Eukaryota</taxon>
        <taxon>Viridiplantae</taxon>
        <taxon>Streptophyta</taxon>
        <taxon>Embryophyta</taxon>
        <taxon>Tracheophyta</taxon>
        <taxon>Spermatophyta</taxon>
        <taxon>Magnoliopsida</taxon>
        <taxon>eudicotyledons</taxon>
        <taxon>Gunneridae</taxon>
        <taxon>Pentapetalae</taxon>
        <taxon>rosids</taxon>
        <taxon>fabids</taxon>
        <taxon>Fabales</taxon>
        <taxon>Fabaceae</taxon>
        <taxon>Papilionoideae</taxon>
        <taxon>50 kb inversion clade</taxon>
        <taxon>NPAAA clade</taxon>
        <taxon>Hologalegina</taxon>
        <taxon>IRL clade</taxon>
        <taxon>Trifolieae</taxon>
        <taxon>Trifolium</taxon>
    </lineage>
</organism>
<dbReference type="GO" id="GO:0003964">
    <property type="term" value="F:RNA-directed DNA polymerase activity"/>
    <property type="evidence" value="ECO:0007669"/>
    <property type="project" value="UniProtKB-KW"/>
</dbReference>
<dbReference type="EMBL" id="LXQA010021964">
    <property type="protein sequence ID" value="MCH92131.1"/>
    <property type="molecule type" value="Genomic_DNA"/>
</dbReference>
<sequence length="210" mass="23585">MASVWSLLLGTGAPPGFFQDELHEWLANNVVNQQVSHDGLPWCLIFGVAVDTIWHSRNLFVFEHVSSEVGAVVSEILAKAKGYRDAMASGLEQVVLDDAPNMASIRWFPPENGSVKLYTDGSFSSSRNMASCGGVVRDHLGVFLVAFAREKENWREVKWQEVTNLESVRERERQVRTRERESVCVVVVVVVAREVERRKLNLESKGDVLD</sequence>
<name>A0A392MXA2_9FABA</name>
<evidence type="ECO:0000313" key="1">
    <source>
        <dbReference type="EMBL" id="MCH92131.1"/>
    </source>
</evidence>
<reference evidence="1 2" key="1">
    <citation type="journal article" date="2018" name="Front. Plant Sci.">
        <title>Red Clover (Trifolium pratense) and Zigzag Clover (T. medium) - A Picture of Genomic Similarities and Differences.</title>
        <authorList>
            <person name="Dluhosova J."/>
            <person name="Istvanek J."/>
            <person name="Nedelnik J."/>
            <person name="Repkova J."/>
        </authorList>
    </citation>
    <scope>NUCLEOTIDE SEQUENCE [LARGE SCALE GENOMIC DNA]</scope>
    <source>
        <strain evidence="2">cv. 10/8</strain>
        <tissue evidence="1">Leaf</tissue>
    </source>
</reference>
<dbReference type="Proteomes" id="UP000265520">
    <property type="component" value="Unassembled WGS sequence"/>
</dbReference>
<keyword evidence="1" id="KW-0548">Nucleotidyltransferase</keyword>
<evidence type="ECO:0000313" key="2">
    <source>
        <dbReference type="Proteomes" id="UP000265520"/>
    </source>
</evidence>
<accession>A0A392MXA2</accession>
<dbReference type="AlphaFoldDB" id="A0A392MXA2"/>
<protein>
    <submittedName>
        <fullName evidence="1">RNA-directed DNA polymerase (Reverse transcriptase)</fullName>
    </submittedName>
</protein>
<dbReference type="PANTHER" id="PTHR47723">
    <property type="entry name" value="OS05G0353850 PROTEIN"/>
    <property type="match status" value="1"/>
</dbReference>
<comment type="caution">
    <text evidence="1">The sequence shown here is derived from an EMBL/GenBank/DDBJ whole genome shotgun (WGS) entry which is preliminary data.</text>
</comment>
<keyword evidence="1" id="KW-0808">Transferase</keyword>
<keyword evidence="2" id="KW-1185">Reference proteome</keyword>